<feature type="signal peptide" evidence="1">
    <location>
        <begin position="1"/>
        <end position="31"/>
    </location>
</feature>
<reference evidence="2 3" key="1">
    <citation type="journal article" date="2019" name="Sci. Rep.">
        <title>Comparative genomics of chytrid fungi reveal insights into the obligate biotrophic and pathogenic lifestyle of Synchytrium endobioticum.</title>
        <authorList>
            <person name="van de Vossenberg B.T.L.H."/>
            <person name="Warris S."/>
            <person name="Nguyen H.D.T."/>
            <person name="van Gent-Pelzer M.P.E."/>
            <person name="Joly D.L."/>
            <person name="van de Geest H.C."/>
            <person name="Bonants P.J.M."/>
            <person name="Smith D.S."/>
            <person name="Levesque C.A."/>
            <person name="van der Lee T.A.J."/>
        </authorList>
    </citation>
    <scope>NUCLEOTIDE SEQUENCE [LARGE SCALE GENOMIC DNA]</scope>
    <source>
        <strain evidence="2 3">MB42</strain>
    </source>
</reference>
<keyword evidence="1" id="KW-0732">Signal</keyword>
<gene>
    <name evidence="2" type="ORF">SeMB42_g01085</name>
</gene>
<accession>A0A507DQ11</accession>
<feature type="chain" id="PRO_5021419269" evidence="1">
    <location>
        <begin position="32"/>
        <end position="154"/>
    </location>
</feature>
<name>A0A507DQ11_9FUNG</name>
<keyword evidence="3" id="KW-1185">Reference proteome</keyword>
<evidence type="ECO:0000313" key="3">
    <source>
        <dbReference type="Proteomes" id="UP000317494"/>
    </source>
</evidence>
<evidence type="ECO:0000256" key="1">
    <source>
        <dbReference type="SAM" id="SignalP"/>
    </source>
</evidence>
<dbReference type="Proteomes" id="UP000317494">
    <property type="component" value="Unassembled WGS sequence"/>
</dbReference>
<dbReference type="VEuPathDB" id="FungiDB:SeMB42_g01085"/>
<dbReference type="EMBL" id="QEAN01000025">
    <property type="protein sequence ID" value="TPX52970.1"/>
    <property type="molecule type" value="Genomic_DNA"/>
</dbReference>
<proteinExistence type="predicted"/>
<dbReference type="AlphaFoldDB" id="A0A507DQ11"/>
<organism evidence="2 3">
    <name type="scientific">Synchytrium endobioticum</name>
    <dbReference type="NCBI Taxonomy" id="286115"/>
    <lineage>
        <taxon>Eukaryota</taxon>
        <taxon>Fungi</taxon>
        <taxon>Fungi incertae sedis</taxon>
        <taxon>Chytridiomycota</taxon>
        <taxon>Chytridiomycota incertae sedis</taxon>
        <taxon>Chytridiomycetes</taxon>
        <taxon>Synchytriales</taxon>
        <taxon>Synchytriaceae</taxon>
        <taxon>Synchytrium</taxon>
    </lineage>
</organism>
<evidence type="ECO:0000313" key="2">
    <source>
        <dbReference type="EMBL" id="TPX52970.1"/>
    </source>
</evidence>
<sequence>MNNEARRKTFPLKMRTLLLSILAVLILPALAAPTPGADSQTTKLAAAAANLNSLSMTMLSTDGNLNTTAGALTQSLSELKTHIDSSASSLNTKCSPGGIFWAKLLPGTYDRLASAVKALDDVVRGDKVVDGAIKNVKVAASDLVNVTQFLNLNC</sequence>
<protein>
    <submittedName>
        <fullName evidence="2">Uncharacterized protein</fullName>
    </submittedName>
</protein>
<comment type="caution">
    <text evidence="2">The sequence shown here is derived from an EMBL/GenBank/DDBJ whole genome shotgun (WGS) entry which is preliminary data.</text>
</comment>